<feature type="domain" description="Lipoyl-binding" evidence="6">
    <location>
        <begin position="2"/>
        <end position="77"/>
    </location>
</feature>
<dbReference type="AlphaFoldDB" id="A0A6J4VVX6"/>
<dbReference type="EMBL" id="CADCWO010000230">
    <property type="protein sequence ID" value="CAA9588483.1"/>
    <property type="molecule type" value="Genomic_DNA"/>
</dbReference>
<keyword evidence="8" id="KW-0670">Pyruvate</keyword>
<feature type="domain" description="Peripheral subunit-binding (PSBD)" evidence="7">
    <location>
        <begin position="155"/>
        <end position="194"/>
    </location>
</feature>
<proteinExistence type="inferred from homology"/>
<dbReference type="CDD" id="cd06849">
    <property type="entry name" value="lipoyl_domain"/>
    <property type="match status" value="1"/>
</dbReference>
<reference evidence="8" key="1">
    <citation type="submission" date="2020-02" db="EMBL/GenBank/DDBJ databases">
        <authorList>
            <person name="Meier V. D."/>
        </authorList>
    </citation>
    <scope>NUCLEOTIDE SEQUENCE</scope>
    <source>
        <strain evidence="8">AVDCRST_MAG81</strain>
    </source>
</reference>
<dbReference type="InterPro" id="IPR011053">
    <property type="entry name" value="Single_hybrid_motif"/>
</dbReference>
<keyword evidence="4 8" id="KW-0808">Transferase</keyword>
<keyword evidence="3 4" id="KW-0450">Lipoyl</keyword>
<sequence length="472" mass="49983">MIHEVFMPALSSTMTEGKIVSWVKSPGEKVDKGETVVIVESDKADMDVESFYEGYLAAIATPTGESAPVGSTIALVADTEAEIETAQQQLGGSDSSQPAPQKSEPAQQDTSTQAVTEVASKVGPGEVAPQQAAAWNGKDQEQEPKTSNGSSSRVIISPRARKLAKEFKVDLGTLAGKGSGPHGRIVAEDVEAAAVRQTAQPTAAATAPEPQTTAPRQPDPAPQTTAPRQPDPAAATRGQPAPTPTPIANGQIASFNTLQNAVVRNMVASLEVPTYHVGYTITTDGLDRLYKQIKSKGVTMTALLAKAVAIALQKHPLLNASFVEQGVQYRNSINIAVAVAMTDGGLITPVLQNADQADIYSLSRTWKDLVERSRTKQLKPEEYNSGTFTLSNLGMYGVDRFDAILPPAQGSILAIGASRPQVVATEEGMMGVRRQMQVTITCDHRIIYGADAAAFLQDLAKLIETNAQSLTL</sequence>
<dbReference type="SUPFAM" id="SSF52777">
    <property type="entry name" value="CoA-dependent acyltransferases"/>
    <property type="match status" value="1"/>
</dbReference>
<feature type="compositionally biased region" description="Polar residues" evidence="5">
    <location>
        <begin position="86"/>
        <end position="115"/>
    </location>
</feature>
<dbReference type="PANTHER" id="PTHR23151:SF75">
    <property type="entry name" value="DIHYDROLIPOYLLYSINE-RESIDUE ACETYLTRANSFERASE COMPONENT 5 OF PYRUVATE DEHYDROGENASE COMPLEX, CHLOROPLASTIC"/>
    <property type="match status" value="1"/>
</dbReference>
<dbReference type="InterPro" id="IPR023213">
    <property type="entry name" value="CAT-like_dom_sf"/>
</dbReference>
<dbReference type="EC" id="2.3.1.-" evidence="4"/>
<accession>A0A6J4VVX6</accession>
<evidence type="ECO:0000256" key="2">
    <source>
        <dbReference type="ARBA" id="ARBA00007317"/>
    </source>
</evidence>
<dbReference type="SUPFAM" id="SSF47005">
    <property type="entry name" value="Peripheral subunit-binding domain of 2-oxo acid dehydrogenase complex"/>
    <property type="match status" value="1"/>
</dbReference>
<gene>
    <name evidence="8" type="ORF">AVDCRST_MAG81-4747</name>
</gene>
<dbReference type="InterPro" id="IPR003016">
    <property type="entry name" value="2-oxoA_DH_lipoyl-BS"/>
</dbReference>
<dbReference type="SUPFAM" id="SSF51230">
    <property type="entry name" value="Single hybrid motif"/>
    <property type="match status" value="1"/>
</dbReference>
<comment type="cofactor">
    <cofactor evidence="1 4">
        <name>(R)-lipoate</name>
        <dbReference type="ChEBI" id="CHEBI:83088"/>
    </cofactor>
</comment>
<dbReference type="GO" id="GO:0006086">
    <property type="term" value="P:pyruvate decarboxylation to acetyl-CoA"/>
    <property type="evidence" value="ECO:0007669"/>
    <property type="project" value="InterPro"/>
</dbReference>
<dbReference type="Gene3D" id="3.30.559.10">
    <property type="entry name" value="Chloramphenicol acetyltransferase-like domain"/>
    <property type="match status" value="1"/>
</dbReference>
<dbReference type="Gene3D" id="2.40.50.100">
    <property type="match status" value="1"/>
</dbReference>
<dbReference type="InterPro" id="IPR001078">
    <property type="entry name" value="2-oxoacid_DH_actylTfrase"/>
</dbReference>
<dbReference type="PROSITE" id="PS50968">
    <property type="entry name" value="BIOTINYL_LIPOYL"/>
    <property type="match status" value="1"/>
</dbReference>
<evidence type="ECO:0000259" key="7">
    <source>
        <dbReference type="PROSITE" id="PS51826"/>
    </source>
</evidence>
<dbReference type="FunFam" id="2.40.50.100:FF:000010">
    <property type="entry name" value="Acetyltransferase component of pyruvate dehydrogenase complex"/>
    <property type="match status" value="1"/>
</dbReference>
<comment type="similarity">
    <text evidence="2 4">Belongs to the 2-oxoacid dehydrogenase family.</text>
</comment>
<name>A0A6J4VVX6_9CYAN</name>
<dbReference type="InterPro" id="IPR000089">
    <property type="entry name" value="Biotin_lipoyl"/>
</dbReference>
<dbReference type="InterPro" id="IPR045257">
    <property type="entry name" value="E2/Pdx1"/>
</dbReference>
<evidence type="ECO:0000256" key="3">
    <source>
        <dbReference type="ARBA" id="ARBA00022823"/>
    </source>
</evidence>
<dbReference type="InterPro" id="IPR036625">
    <property type="entry name" value="E3-bd_dom_sf"/>
</dbReference>
<dbReference type="PROSITE" id="PS51826">
    <property type="entry name" value="PSBD"/>
    <property type="match status" value="1"/>
</dbReference>
<dbReference type="Pfam" id="PF00364">
    <property type="entry name" value="Biotin_lipoyl"/>
    <property type="match status" value="1"/>
</dbReference>
<dbReference type="Pfam" id="PF00198">
    <property type="entry name" value="2-oxoacid_dh"/>
    <property type="match status" value="1"/>
</dbReference>
<protein>
    <recommendedName>
        <fullName evidence="4">Dihydrolipoamide acetyltransferase component of pyruvate dehydrogenase complex</fullName>
        <ecNumber evidence="4">2.3.1.-</ecNumber>
    </recommendedName>
</protein>
<feature type="region of interest" description="Disordered" evidence="5">
    <location>
        <begin position="86"/>
        <end position="156"/>
    </location>
</feature>
<dbReference type="InterPro" id="IPR004167">
    <property type="entry name" value="PSBD"/>
</dbReference>
<keyword evidence="4 8" id="KW-0012">Acyltransferase</keyword>
<dbReference type="PROSITE" id="PS00189">
    <property type="entry name" value="LIPOYL"/>
    <property type="match status" value="1"/>
</dbReference>
<dbReference type="Pfam" id="PF02817">
    <property type="entry name" value="E3_binding"/>
    <property type="match status" value="1"/>
</dbReference>
<feature type="region of interest" description="Disordered" evidence="5">
    <location>
        <begin position="194"/>
        <end position="250"/>
    </location>
</feature>
<evidence type="ECO:0000259" key="6">
    <source>
        <dbReference type="PROSITE" id="PS50968"/>
    </source>
</evidence>
<dbReference type="GO" id="GO:0004742">
    <property type="term" value="F:dihydrolipoyllysine-residue acetyltransferase activity"/>
    <property type="evidence" value="ECO:0007669"/>
    <property type="project" value="TreeGrafter"/>
</dbReference>
<evidence type="ECO:0000256" key="1">
    <source>
        <dbReference type="ARBA" id="ARBA00001938"/>
    </source>
</evidence>
<feature type="compositionally biased region" description="Low complexity" evidence="5">
    <location>
        <begin position="194"/>
        <end position="216"/>
    </location>
</feature>
<dbReference type="PANTHER" id="PTHR23151">
    <property type="entry name" value="DIHYDROLIPOAMIDE ACETYL/SUCCINYL-TRANSFERASE-RELATED"/>
    <property type="match status" value="1"/>
</dbReference>
<evidence type="ECO:0000256" key="4">
    <source>
        <dbReference type="RuleBase" id="RU003423"/>
    </source>
</evidence>
<evidence type="ECO:0000313" key="8">
    <source>
        <dbReference type="EMBL" id="CAA9588483.1"/>
    </source>
</evidence>
<feature type="compositionally biased region" description="Polar residues" evidence="5">
    <location>
        <begin position="145"/>
        <end position="154"/>
    </location>
</feature>
<organism evidence="8">
    <name type="scientific">uncultured Synechococcales cyanobacterium</name>
    <dbReference type="NCBI Taxonomy" id="1936017"/>
    <lineage>
        <taxon>Bacteria</taxon>
        <taxon>Bacillati</taxon>
        <taxon>Cyanobacteriota</taxon>
        <taxon>Cyanophyceae</taxon>
        <taxon>Synechococcales</taxon>
        <taxon>environmental samples</taxon>
    </lineage>
</organism>
<dbReference type="Gene3D" id="4.10.320.10">
    <property type="entry name" value="E3-binding domain"/>
    <property type="match status" value="1"/>
</dbReference>
<dbReference type="GO" id="GO:0045254">
    <property type="term" value="C:pyruvate dehydrogenase complex"/>
    <property type="evidence" value="ECO:0007669"/>
    <property type="project" value="InterPro"/>
</dbReference>
<evidence type="ECO:0000256" key="5">
    <source>
        <dbReference type="SAM" id="MobiDB-lite"/>
    </source>
</evidence>